<evidence type="ECO:0000259" key="5">
    <source>
        <dbReference type="Pfam" id="PF10130"/>
    </source>
</evidence>
<evidence type="ECO:0000256" key="3">
    <source>
        <dbReference type="ARBA" id="ARBA00022801"/>
    </source>
</evidence>
<sequence>MSQSRLPHLRLAGGNLLNAHLVLREEEALVVPEAVYSEHLERAACRVPRDPDDIPTVALALALGDDQGRCAI</sequence>
<reference evidence="6 7" key="1">
    <citation type="submission" date="2019-03" db="EMBL/GenBank/DDBJ databases">
        <title>Whole genome sequence of a novel Rubrobacter taiwanensis strain, isolated from Yellowstone National Park.</title>
        <authorList>
            <person name="Freed S."/>
            <person name="Ramaley R.F."/>
            <person name="Kyndt J.A."/>
        </authorList>
    </citation>
    <scope>NUCLEOTIDE SEQUENCE [LARGE SCALE GENOMIC DNA]</scope>
    <source>
        <strain evidence="6 7">Yellowstone</strain>
    </source>
</reference>
<dbReference type="GO" id="GO:0004518">
    <property type="term" value="F:nuclease activity"/>
    <property type="evidence" value="ECO:0007669"/>
    <property type="project" value="UniProtKB-KW"/>
</dbReference>
<evidence type="ECO:0000256" key="1">
    <source>
        <dbReference type="ARBA" id="ARBA00022722"/>
    </source>
</evidence>
<dbReference type="Proteomes" id="UP000295244">
    <property type="component" value="Unassembled WGS sequence"/>
</dbReference>
<dbReference type="AlphaFoldDB" id="A0A4V2NX69"/>
<dbReference type="OrthoDB" id="68993at2"/>
<keyword evidence="3" id="KW-0378">Hydrolase</keyword>
<evidence type="ECO:0000256" key="2">
    <source>
        <dbReference type="ARBA" id="ARBA00022723"/>
    </source>
</evidence>
<dbReference type="GO" id="GO:0046872">
    <property type="term" value="F:metal ion binding"/>
    <property type="evidence" value="ECO:0007669"/>
    <property type="project" value="UniProtKB-KW"/>
</dbReference>
<keyword evidence="1" id="KW-0540">Nuclease</keyword>
<proteinExistence type="predicted"/>
<feature type="domain" description="PIN" evidence="5">
    <location>
        <begin position="26"/>
        <end position="63"/>
    </location>
</feature>
<evidence type="ECO:0000313" key="7">
    <source>
        <dbReference type="Proteomes" id="UP000295244"/>
    </source>
</evidence>
<accession>A0A4V2NX69</accession>
<dbReference type="GO" id="GO:0016787">
    <property type="term" value="F:hydrolase activity"/>
    <property type="evidence" value="ECO:0007669"/>
    <property type="project" value="UniProtKB-KW"/>
</dbReference>
<dbReference type="Pfam" id="PF10130">
    <property type="entry name" value="PIN_2"/>
    <property type="match status" value="1"/>
</dbReference>
<keyword evidence="4" id="KW-0460">Magnesium</keyword>
<protein>
    <recommendedName>
        <fullName evidence="5">PIN domain-containing protein</fullName>
    </recommendedName>
</protein>
<dbReference type="InterPro" id="IPR002716">
    <property type="entry name" value="PIN_dom"/>
</dbReference>
<evidence type="ECO:0000256" key="4">
    <source>
        <dbReference type="ARBA" id="ARBA00022842"/>
    </source>
</evidence>
<keyword evidence="7" id="KW-1185">Reference proteome</keyword>
<dbReference type="RefSeq" id="WP_132688741.1">
    <property type="nucleotide sequence ID" value="NZ_SKBU01000006.1"/>
</dbReference>
<name>A0A4V2NX69_9ACTN</name>
<comment type="caution">
    <text evidence="6">The sequence shown here is derived from an EMBL/GenBank/DDBJ whole genome shotgun (WGS) entry which is preliminary data.</text>
</comment>
<gene>
    <name evidence="6" type="ORF">E0L93_02510</name>
</gene>
<keyword evidence="2" id="KW-0479">Metal-binding</keyword>
<organism evidence="6 7">
    <name type="scientific">Rubrobacter taiwanensis</name>
    <dbReference type="NCBI Taxonomy" id="185139"/>
    <lineage>
        <taxon>Bacteria</taxon>
        <taxon>Bacillati</taxon>
        <taxon>Actinomycetota</taxon>
        <taxon>Rubrobacteria</taxon>
        <taxon>Rubrobacterales</taxon>
        <taxon>Rubrobacteraceae</taxon>
        <taxon>Rubrobacter</taxon>
    </lineage>
</organism>
<dbReference type="EMBL" id="SKBU01000006">
    <property type="protein sequence ID" value="TCJ20112.1"/>
    <property type="molecule type" value="Genomic_DNA"/>
</dbReference>
<evidence type="ECO:0000313" key="6">
    <source>
        <dbReference type="EMBL" id="TCJ20112.1"/>
    </source>
</evidence>